<reference evidence="1 2" key="2">
    <citation type="journal article" date="2016" name="Genome Biol. Evol.">
        <title>Extensive mobilome-driven genome diversification in mouse gut-associated Bacteroides vulgatus mpk.</title>
        <authorList>
            <person name="Lange A."/>
            <person name="Beier S."/>
            <person name="Steimle A."/>
            <person name="Autenrieth I.B."/>
            <person name="Huson D.H."/>
            <person name="Frick J.S."/>
        </authorList>
    </citation>
    <scope>NUCLEOTIDE SEQUENCE [LARGE SCALE GENOMIC DNA]</scope>
    <source>
        <strain evidence="2">mpk</strain>
    </source>
</reference>
<proteinExistence type="predicted"/>
<dbReference type="EMBL" id="CP013020">
    <property type="protein sequence ID" value="ALK85838.1"/>
    <property type="molecule type" value="Genomic_DNA"/>
</dbReference>
<dbReference type="PATRIC" id="fig|821.40.peg.3936"/>
<reference evidence="2" key="1">
    <citation type="submission" date="2015-10" db="EMBL/GenBank/DDBJ databases">
        <title>Extensive mobilome-driven genome diversification in gut-associated Bacteroides vulgatus mpk.</title>
        <authorList>
            <person name="Beier S."/>
            <person name="Lange A."/>
            <person name="Huson D.H."/>
            <person name="Frick J.-S."/>
            <person name="Autenrieth I.B."/>
        </authorList>
    </citation>
    <scope>NUCLEOTIDE SEQUENCE [LARGE SCALE GENOMIC DNA]</scope>
    <source>
        <strain evidence="2">mpk</strain>
    </source>
</reference>
<accession>A0A0P0M4H8</accession>
<evidence type="ECO:0000313" key="2">
    <source>
        <dbReference type="Proteomes" id="UP000061587"/>
    </source>
</evidence>
<protein>
    <submittedName>
        <fullName evidence="1">Uncharacterized protein</fullName>
    </submittedName>
</protein>
<gene>
    <name evidence="1" type="ORF">BvMPK_3268</name>
</gene>
<name>A0A0P0M4H8_PHOVU</name>
<dbReference type="AlphaFoldDB" id="A0A0P0M4H8"/>
<dbReference type="Proteomes" id="UP000061587">
    <property type="component" value="Chromosome"/>
</dbReference>
<sequence length="50" mass="5719">MEIIDIYGNQCGSDNAFTRKARLLPMYRVKIGEEEGVWSTRASKCKYMGT</sequence>
<evidence type="ECO:0000313" key="1">
    <source>
        <dbReference type="EMBL" id="ALK85838.1"/>
    </source>
</evidence>
<organism evidence="1 2">
    <name type="scientific">Phocaeicola vulgatus</name>
    <name type="common">Bacteroides vulgatus</name>
    <dbReference type="NCBI Taxonomy" id="821"/>
    <lineage>
        <taxon>Bacteria</taxon>
        <taxon>Pseudomonadati</taxon>
        <taxon>Bacteroidota</taxon>
        <taxon>Bacteroidia</taxon>
        <taxon>Bacteroidales</taxon>
        <taxon>Bacteroidaceae</taxon>
        <taxon>Phocaeicola</taxon>
    </lineage>
</organism>